<protein>
    <submittedName>
        <fullName evidence="2">Uncharacterized protein</fullName>
    </submittedName>
</protein>
<evidence type="ECO:0000313" key="2">
    <source>
        <dbReference type="WBParaSite" id="nRc.2.0.1.t32499-RA"/>
    </source>
</evidence>
<dbReference type="AlphaFoldDB" id="A0A915K3T5"/>
<dbReference type="WBParaSite" id="nRc.2.0.1.t32499-RA">
    <property type="protein sequence ID" value="nRc.2.0.1.t32499-RA"/>
    <property type="gene ID" value="nRc.2.0.1.g32499"/>
</dbReference>
<sequence>MTFSPGHNSTLKFQSRVHIPNHAQCFPLQKITYRNFTIITKYFENVDLCMAYTRFRAAKFDDNISHASVLFSNKSRPKSVHHSSQKTTFTLLIGGKENVVKVNHCLPENTVESLF</sequence>
<dbReference type="Proteomes" id="UP000887565">
    <property type="component" value="Unplaced"/>
</dbReference>
<organism evidence="1 2">
    <name type="scientific">Romanomermis culicivorax</name>
    <name type="common">Nematode worm</name>
    <dbReference type="NCBI Taxonomy" id="13658"/>
    <lineage>
        <taxon>Eukaryota</taxon>
        <taxon>Metazoa</taxon>
        <taxon>Ecdysozoa</taxon>
        <taxon>Nematoda</taxon>
        <taxon>Enoplea</taxon>
        <taxon>Dorylaimia</taxon>
        <taxon>Mermithida</taxon>
        <taxon>Mermithoidea</taxon>
        <taxon>Mermithidae</taxon>
        <taxon>Romanomermis</taxon>
    </lineage>
</organism>
<evidence type="ECO:0000313" key="1">
    <source>
        <dbReference type="Proteomes" id="UP000887565"/>
    </source>
</evidence>
<proteinExistence type="predicted"/>
<accession>A0A915K3T5</accession>
<keyword evidence="1" id="KW-1185">Reference proteome</keyword>
<name>A0A915K3T5_ROMCU</name>
<reference evidence="2" key="1">
    <citation type="submission" date="2022-11" db="UniProtKB">
        <authorList>
            <consortium name="WormBaseParasite"/>
        </authorList>
    </citation>
    <scope>IDENTIFICATION</scope>
</reference>